<name>A0A1T4X648_9FIRM</name>
<feature type="domain" description="RNA polymerase sigma-70" evidence="5">
    <location>
        <begin position="82"/>
        <end position="95"/>
    </location>
</feature>
<dbReference type="InterPro" id="IPR007627">
    <property type="entry name" value="RNA_pol_sigma70_r2"/>
</dbReference>
<dbReference type="Gene3D" id="1.20.120.1810">
    <property type="match status" value="1"/>
</dbReference>
<dbReference type="PANTHER" id="PTHR30376">
    <property type="entry name" value="SIGMA FACTOR RPOH HEAT SHOCK RELATED"/>
    <property type="match status" value="1"/>
</dbReference>
<dbReference type="PANTHER" id="PTHR30376:SF3">
    <property type="entry name" value="RNA POLYMERASE SIGMA FACTOR RPOH"/>
    <property type="match status" value="1"/>
</dbReference>
<proteinExistence type="predicted"/>
<evidence type="ECO:0000313" key="6">
    <source>
        <dbReference type="EMBL" id="SKA85150.1"/>
    </source>
</evidence>
<dbReference type="GO" id="GO:0006352">
    <property type="term" value="P:DNA-templated transcription initiation"/>
    <property type="evidence" value="ECO:0007669"/>
    <property type="project" value="InterPro"/>
</dbReference>
<dbReference type="OrthoDB" id="9809557at2"/>
<dbReference type="Proteomes" id="UP000190286">
    <property type="component" value="Unassembled WGS sequence"/>
</dbReference>
<dbReference type="RefSeq" id="WP_078784446.1">
    <property type="nucleotide sequence ID" value="NZ_FUYF01000006.1"/>
</dbReference>
<keyword evidence="4" id="KW-0804">Transcription</keyword>
<dbReference type="SUPFAM" id="SSF88946">
    <property type="entry name" value="Sigma2 domain of RNA polymerase sigma factors"/>
    <property type="match status" value="1"/>
</dbReference>
<keyword evidence="3" id="KW-0238">DNA-binding</keyword>
<dbReference type="Pfam" id="PF04542">
    <property type="entry name" value="Sigma70_r2"/>
    <property type="match status" value="1"/>
</dbReference>
<evidence type="ECO:0000256" key="2">
    <source>
        <dbReference type="ARBA" id="ARBA00023082"/>
    </source>
</evidence>
<dbReference type="GeneID" id="93337973"/>
<dbReference type="InterPro" id="IPR013325">
    <property type="entry name" value="RNA_pol_sigma_r2"/>
</dbReference>
<evidence type="ECO:0000259" key="5">
    <source>
        <dbReference type="PROSITE" id="PS00715"/>
    </source>
</evidence>
<dbReference type="EMBL" id="FUYF01000006">
    <property type="protein sequence ID" value="SKA85150.1"/>
    <property type="molecule type" value="Genomic_DNA"/>
</dbReference>
<dbReference type="GO" id="GO:0003677">
    <property type="term" value="F:DNA binding"/>
    <property type="evidence" value="ECO:0007669"/>
    <property type="project" value="UniProtKB-KW"/>
</dbReference>
<evidence type="ECO:0000313" key="7">
    <source>
        <dbReference type="Proteomes" id="UP000190286"/>
    </source>
</evidence>
<accession>A0A1T4X648</accession>
<evidence type="ECO:0000256" key="3">
    <source>
        <dbReference type="ARBA" id="ARBA00023125"/>
    </source>
</evidence>
<keyword evidence="7" id="KW-1185">Reference proteome</keyword>
<dbReference type="AlphaFoldDB" id="A0A1T4X648"/>
<evidence type="ECO:0000256" key="4">
    <source>
        <dbReference type="ARBA" id="ARBA00023163"/>
    </source>
</evidence>
<organism evidence="6 7">
    <name type="scientific">Gemmiger formicilis</name>
    <dbReference type="NCBI Taxonomy" id="745368"/>
    <lineage>
        <taxon>Bacteria</taxon>
        <taxon>Bacillati</taxon>
        <taxon>Bacillota</taxon>
        <taxon>Clostridia</taxon>
        <taxon>Eubacteriales</taxon>
        <taxon>Gemmiger</taxon>
    </lineage>
</organism>
<dbReference type="PROSITE" id="PS00715">
    <property type="entry name" value="SIGMA70_1"/>
    <property type="match status" value="1"/>
</dbReference>
<dbReference type="InterPro" id="IPR000943">
    <property type="entry name" value="RNA_pol_sigma70"/>
</dbReference>
<dbReference type="STRING" id="745368.SAMN02745178_01510"/>
<reference evidence="6 7" key="1">
    <citation type="submission" date="2017-02" db="EMBL/GenBank/DDBJ databases">
        <authorList>
            <person name="Peterson S.W."/>
        </authorList>
    </citation>
    <scope>NUCLEOTIDE SEQUENCE [LARGE SCALE GENOMIC DNA]</scope>
    <source>
        <strain evidence="6 7">ATCC 27749</strain>
    </source>
</reference>
<dbReference type="NCBIfam" id="TIGR02937">
    <property type="entry name" value="sigma70-ECF"/>
    <property type="match status" value="1"/>
</dbReference>
<evidence type="ECO:0000256" key="1">
    <source>
        <dbReference type="ARBA" id="ARBA00023015"/>
    </source>
</evidence>
<sequence length="163" mass="18021">MLGIFGLFLQAAAGHILYLALHLESGSFPRPLPPDRERAAFADLQRGGAAAAQARDTLIRHNLRLVAHICKKYYAGNSAQDDMISIGTIGLIKAVDTFDPAKGKRFASYASRCIENAILTPTRFARKIGTSDTCVRSWENNTKLISRKSLERCFKGRIKEKGR</sequence>
<dbReference type="InterPro" id="IPR050813">
    <property type="entry name" value="Sigma-70_Factor"/>
</dbReference>
<gene>
    <name evidence="6" type="ORF">SAMN02745178_01510</name>
</gene>
<dbReference type="InterPro" id="IPR014284">
    <property type="entry name" value="RNA_pol_sigma-70_dom"/>
</dbReference>
<protein>
    <submittedName>
        <fullName evidence="6">RNA polymerase sigma factor, sigma-70 family</fullName>
    </submittedName>
</protein>
<keyword evidence="1" id="KW-0805">Transcription regulation</keyword>
<dbReference type="GO" id="GO:0016987">
    <property type="term" value="F:sigma factor activity"/>
    <property type="evidence" value="ECO:0007669"/>
    <property type="project" value="UniProtKB-KW"/>
</dbReference>
<keyword evidence="2" id="KW-0731">Sigma factor</keyword>